<keyword evidence="3" id="KW-1185">Reference proteome</keyword>
<gene>
    <name evidence="2" type="ORF">E2C01_003955</name>
</gene>
<reference evidence="2 3" key="1">
    <citation type="submission" date="2019-05" db="EMBL/GenBank/DDBJ databases">
        <title>Another draft genome of Portunus trituberculatus and its Hox gene families provides insights of decapod evolution.</title>
        <authorList>
            <person name="Jeong J.-H."/>
            <person name="Song I."/>
            <person name="Kim S."/>
            <person name="Choi T."/>
            <person name="Kim D."/>
            <person name="Ryu S."/>
            <person name="Kim W."/>
        </authorList>
    </citation>
    <scope>NUCLEOTIDE SEQUENCE [LARGE SCALE GENOMIC DNA]</scope>
    <source>
        <tissue evidence="2">Muscle</tissue>
    </source>
</reference>
<dbReference type="AlphaFoldDB" id="A0A5B7CV28"/>
<feature type="compositionally biased region" description="Gly residues" evidence="1">
    <location>
        <begin position="28"/>
        <end position="38"/>
    </location>
</feature>
<evidence type="ECO:0000256" key="1">
    <source>
        <dbReference type="SAM" id="MobiDB-lite"/>
    </source>
</evidence>
<feature type="compositionally biased region" description="Polar residues" evidence="1">
    <location>
        <begin position="1"/>
        <end position="12"/>
    </location>
</feature>
<accession>A0A5B7CV28</accession>
<comment type="caution">
    <text evidence="2">The sequence shown here is derived from an EMBL/GenBank/DDBJ whole genome shotgun (WGS) entry which is preliminary data.</text>
</comment>
<dbReference type="Proteomes" id="UP000324222">
    <property type="component" value="Unassembled WGS sequence"/>
</dbReference>
<evidence type="ECO:0000313" key="3">
    <source>
        <dbReference type="Proteomes" id="UP000324222"/>
    </source>
</evidence>
<sequence>MGQEVNRSQGLQYQRRDPFAVGTAGFEPGQGRGQGRGGRPVSRGDSIHGALVNLLLDGPEQHVKGLPSTFLQELVQQECEPGRQHLLCHTLSPEEELGMDLALNTFLYELCQQSFENVRTIFHLALQCHHDECSYIHSGKGGRRLISSSMLTPSTHLSLIEK</sequence>
<name>A0A5B7CV28_PORTR</name>
<dbReference type="EMBL" id="VSRR010000156">
    <property type="protein sequence ID" value="MPC11293.1"/>
    <property type="molecule type" value="Genomic_DNA"/>
</dbReference>
<protein>
    <submittedName>
        <fullName evidence="2">Uncharacterized protein</fullName>
    </submittedName>
</protein>
<proteinExistence type="predicted"/>
<evidence type="ECO:0000313" key="2">
    <source>
        <dbReference type="EMBL" id="MPC11293.1"/>
    </source>
</evidence>
<organism evidence="2 3">
    <name type="scientific">Portunus trituberculatus</name>
    <name type="common">Swimming crab</name>
    <name type="synonym">Neptunus trituberculatus</name>
    <dbReference type="NCBI Taxonomy" id="210409"/>
    <lineage>
        <taxon>Eukaryota</taxon>
        <taxon>Metazoa</taxon>
        <taxon>Ecdysozoa</taxon>
        <taxon>Arthropoda</taxon>
        <taxon>Crustacea</taxon>
        <taxon>Multicrustacea</taxon>
        <taxon>Malacostraca</taxon>
        <taxon>Eumalacostraca</taxon>
        <taxon>Eucarida</taxon>
        <taxon>Decapoda</taxon>
        <taxon>Pleocyemata</taxon>
        <taxon>Brachyura</taxon>
        <taxon>Eubrachyura</taxon>
        <taxon>Portunoidea</taxon>
        <taxon>Portunidae</taxon>
        <taxon>Portuninae</taxon>
        <taxon>Portunus</taxon>
    </lineage>
</organism>
<feature type="region of interest" description="Disordered" evidence="1">
    <location>
        <begin position="1"/>
        <end position="43"/>
    </location>
</feature>